<keyword evidence="3 5" id="KW-0067">ATP-binding</keyword>
<dbReference type="InterPro" id="IPR003439">
    <property type="entry name" value="ABC_transporter-like_ATP-bd"/>
</dbReference>
<organism evidence="5">
    <name type="scientific">bioreactor metagenome</name>
    <dbReference type="NCBI Taxonomy" id="1076179"/>
    <lineage>
        <taxon>unclassified sequences</taxon>
        <taxon>metagenomes</taxon>
        <taxon>ecological metagenomes</taxon>
    </lineage>
</organism>
<dbReference type="EMBL" id="VSSQ01042284">
    <property type="protein sequence ID" value="MPM95840.1"/>
    <property type="molecule type" value="Genomic_DNA"/>
</dbReference>
<gene>
    <name evidence="5" type="primary">fepC_14</name>
    <name evidence="5" type="ORF">SDC9_142995</name>
</gene>
<evidence type="ECO:0000256" key="2">
    <source>
        <dbReference type="ARBA" id="ARBA00022741"/>
    </source>
</evidence>
<name>A0A645E246_9ZZZZ</name>
<dbReference type="SUPFAM" id="SSF52540">
    <property type="entry name" value="P-loop containing nucleoside triphosphate hydrolases"/>
    <property type="match status" value="1"/>
</dbReference>
<dbReference type="FunFam" id="3.40.50.300:FF:000134">
    <property type="entry name" value="Iron-enterobactin ABC transporter ATP-binding protein"/>
    <property type="match status" value="1"/>
</dbReference>
<proteinExistence type="predicted"/>
<sequence length="259" mass="28365">MRFSVENLAFAYGGRRVFEEISFTLEAGEVLCLLGPNGAGKSTLIKCLAGIFVPGAGEIRIDGASIRTMRRKEFARRVAYIPQSAAPVFPFPVRDIAAMGRTPHKAFFDQPDHRDYEMVRAALAELGIEHLEYKNCTELSGGERQMVLFAAAMVQEPELLLLDEPTSHLDFGNQMRVLKTVKKLSAERGISVIMATHAPEQVFLAGSLAAMLKSGTISAWGAPSEVITEKSVSGCFGVRVKVVDIDRERNIKGCMALME</sequence>
<dbReference type="InterPro" id="IPR027417">
    <property type="entry name" value="P-loop_NTPase"/>
</dbReference>
<accession>A0A645E246</accession>
<dbReference type="InterPro" id="IPR017871">
    <property type="entry name" value="ABC_transporter-like_CS"/>
</dbReference>
<dbReference type="PANTHER" id="PTHR42734:SF19">
    <property type="entry name" value="IRON COMPOUNDS ABC TRANSPORTER, ATP-BINDING PROTEIN"/>
    <property type="match status" value="1"/>
</dbReference>
<dbReference type="CDD" id="cd03214">
    <property type="entry name" value="ABC_Iron-Siderophores_B12_Hemin"/>
    <property type="match status" value="1"/>
</dbReference>
<reference evidence="5" key="1">
    <citation type="submission" date="2019-08" db="EMBL/GenBank/DDBJ databases">
        <authorList>
            <person name="Kucharzyk K."/>
            <person name="Murdoch R.W."/>
            <person name="Higgins S."/>
            <person name="Loffler F."/>
        </authorList>
    </citation>
    <scope>NUCLEOTIDE SEQUENCE</scope>
</reference>
<dbReference type="InterPro" id="IPR050153">
    <property type="entry name" value="Metal_Ion_Import_ABC"/>
</dbReference>
<dbReference type="InterPro" id="IPR003593">
    <property type="entry name" value="AAA+_ATPase"/>
</dbReference>
<dbReference type="AlphaFoldDB" id="A0A645E246"/>
<evidence type="ECO:0000259" key="4">
    <source>
        <dbReference type="PROSITE" id="PS50893"/>
    </source>
</evidence>
<dbReference type="PROSITE" id="PS00211">
    <property type="entry name" value="ABC_TRANSPORTER_1"/>
    <property type="match status" value="1"/>
</dbReference>
<dbReference type="SMART" id="SM00382">
    <property type="entry name" value="AAA"/>
    <property type="match status" value="1"/>
</dbReference>
<protein>
    <submittedName>
        <fullName evidence="5">Ferric enterobactin transport ATP-binding protein FepC</fullName>
    </submittedName>
</protein>
<dbReference type="Pfam" id="PF00005">
    <property type="entry name" value="ABC_tran"/>
    <property type="match status" value="1"/>
</dbReference>
<dbReference type="PROSITE" id="PS50893">
    <property type="entry name" value="ABC_TRANSPORTER_2"/>
    <property type="match status" value="1"/>
</dbReference>
<feature type="domain" description="ABC transporter" evidence="4">
    <location>
        <begin position="3"/>
        <end position="239"/>
    </location>
</feature>
<evidence type="ECO:0000256" key="1">
    <source>
        <dbReference type="ARBA" id="ARBA00022448"/>
    </source>
</evidence>
<keyword evidence="1" id="KW-0813">Transport</keyword>
<comment type="caution">
    <text evidence="5">The sequence shown here is derived from an EMBL/GenBank/DDBJ whole genome shotgun (WGS) entry which is preliminary data.</text>
</comment>
<keyword evidence="2" id="KW-0547">Nucleotide-binding</keyword>
<dbReference type="Gene3D" id="3.40.50.300">
    <property type="entry name" value="P-loop containing nucleotide triphosphate hydrolases"/>
    <property type="match status" value="1"/>
</dbReference>
<dbReference type="PANTHER" id="PTHR42734">
    <property type="entry name" value="METAL TRANSPORT SYSTEM ATP-BINDING PROTEIN TM_0124-RELATED"/>
    <property type="match status" value="1"/>
</dbReference>
<dbReference type="GO" id="GO:0016887">
    <property type="term" value="F:ATP hydrolysis activity"/>
    <property type="evidence" value="ECO:0007669"/>
    <property type="project" value="InterPro"/>
</dbReference>
<evidence type="ECO:0000313" key="5">
    <source>
        <dbReference type="EMBL" id="MPM95840.1"/>
    </source>
</evidence>
<evidence type="ECO:0000256" key="3">
    <source>
        <dbReference type="ARBA" id="ARBA00022840"/>
    </source>
</evidence>
<dbReference type="GO" id="GO:0005524">
    <property type="term" value="F:ATP binding"/>
    <property type="evidence" value="ECO:0007669"/>
    <property type="project" value="UniProtKB-KW"/>
</dbReference>